<dbReference type="RefSeq" id="WP_095088793.1">
    <property type="nucleotide sequence ID" value="NZ_BMDM01000014.1"/>
</dbReference>
<dbReference type="OrthoDB" id="2398196at2"/>
<protein>
    <submittedName>
        <fullName evidence="1">Uncharacterized protein</fullName>
    </submittedName>
</protein>
<organism evidence="1 2">
    <name type="scientific">Mammaliicoccus stepanovicii</name>
    <dbReference type="NCBI Taxonomy" id="643214"/>
    <lineage>
        <taxon>Bacteria</taxon>
        <taxon>Bacillati</taxon>
        <taxon>Bacillota</taxon>
        <taxon>Bacilli</taxon>
        <taxon>Bacillales</taxon>
        <taxon>Staphylococcaceae</taxon>
        <taxon>Mammaliicoccus</taxon>
    </lineage>
</organism>
<dbReference type="Proteomes" id="UP000242084">
    <property type="component" value="Chromosome 1"/>
</dbReference>
<reference evidence="1 2" key="1">
    <citation type="submission" date="2017-06" db="EMBL/GenBank/DDBJ databases">
        <authorList>
            <consortium name="Pathogen Informatics"/>
        </authorList>
    </citation>
    <scope>NUCLEOTIDE SEQUENCE [LARGE SCALE GENOMIC DNA]</scope>
    <source>
        <strain evidence="1 2">NCTC13839</strain>
    </source>
</reference>
<dbReference type="KEGG" id="sste:SAMEA4384403_1814"/>
<accession>A0A239ZSI0</accession>
<dbReference type="EMBL" id="LT906462">
    <property type="protein sequence ID" value="SNV73606.1"/>
    <property type="molecule type" value="Genomic_DNA"/>
</dbReference>
<evidence type="ECO:0000313" key="1">
    <source>
        <dbReference type="EMBL" id="SNV73606.1"/>
    </source>
</evidence>
<proteinExistence type="predicted"/>
<dbReference type="AlphaFoldDB" id="A0A239ZSI0"/>
<name>A0A239ZSI0_9STAP</name>
<sequence length="178" mass="21330">MVDLTKMNQHLRLLLSLNIFDWLPHPTFVLVQNNNEQWMVTFEEDAIRVCRAEEQLQHFHRYYFGEDNRLIKNSQFHIKFKPKSDLSFDERKFVSDFMQPSEKCENPILFIQAETPYTQEWVDYLTYLLSACYEVLETLHNQNHELAPVTHKQVQIPAYLLNSDDKYIGTIPYESLIR</sequence>
<keyword evidence="2" id="KW-1185">Reference proteome</keyword>
<evidence type="ECO:0000313" key="2">
    <source>
        <dbReference type="Proteomes" id="UP000242084"/>
    </source>
</evidence>
<gene>
    <name evidence="1" type="ORF">SAMEA4384403_01814</name>
</gene>